<evidence type="ECO:0000259" key="2">
    <source>
        <dbReference type="PROSITE" id="PS50126"/>
    </source>
</evidence>
<dbReference type="Gene3D" id="2.40.50.140">
    <property type="entry name" value="Nucleic acid-binding proteins"/>
    <property type="match status" value="3"/>
</dbReference>
<dbReference type="OrthoDB" id="9801597at2"/>
<proteinExistence type="inferred from homology"/>
<dbReference type="InterPro" id="IPR048587">
    <property type="entry name" value="CvfB_S1_3rd"/>
</dbReference>
<organism evidence="3 4">
    <name type="scientific">Marinisporobacter balticus</name>
    <dbReference type="NCBI Taxonomy" id="2018667"/>
    <lineage>
        <taxon>Bacteria</taxon>
        <taxon>Bacillati</taxon>
        <taxon>Bacillota</taxon>
        <taxon>Clostridia</taxon>
        <taxon>Peptostreptococcales</taxon>
        <taxon>Thermotaleaceae</taxon>
        <taxon>Marinisporobacter</taxon>
    </lineage>
</organism>
<dbReference type="InterPro" id="IPR003029">
    <property type="entry name" value="S1_domain"/>
</dbReference>
<comment type="caution">
    <text evidence="3">The sequence shown here is derived from an EMBL/GenBank/DDBJ whole genome shotgun (WGS) entry which is preliminary data.</text>
</comment>
<dbReference type="SMART" id="SM00316">
    <property type="entry name" value="S1"/>
    <property type="match status" value="2"/>
</dbReference>
<keyword evidence="4" id="KW-1185">Reference proteome</keyword>
<evidence type="ECO:0000256" key="1">
    <source>
        <dbReference type="PIRNR" id="PIRNR012524"/>
    </source>
</evidence>
<dbReference type="SUPFAM" id="SSF50249">
    <property type="entry name" value="Nucleic acid-binding proteins"/>
    <property type="match status" value="1"/>
</dbReference>
<dbReference type="EMBL" id="SLWV01000014">
    <property type="protein sequence ID" value="TCO73798.1"/>
    <property type="molecule type" value="Genomic_DNA"/>
</dbReference>
<dbReference type="PIRSF" id="PIRSF012524">
    <property type="entry name" value="YitL_S1"/>
    <property type="match status" value="1"/>
</dbReference>
<dbReference type="Gene3D" id="1.10.10.10">
    <property type="entry name" value="Winged helix-like DNA-binding domain superfamily/Winged helix DNA-binding domain"/>
    <property type="match status" value="1"/>
</dbReference>
<evidence type="ECO:0000313" key="3">
    <source>
        <dbReference type="EMBL" id="TCO73798.1"/>
    </source>
</evidence>
<evidence type="ECO:0000313" key="4">
    <source>
        <dbReference type="Proteomes" id="UP000294919"/>
    </source>
</evidence>
<sequence>MIEIGKFHALEIANIVPIGAYLDGGTDNPSDNILLPNNQLPKDAQEGDTLEVFIYRDSEDRLIATMKKPLAQVGELAYLEVTQTTEIGAFLDWGLEKDLFLPFAEQRYKVQVGRSYLIFVYIDKSDRLSVTTNIEKYLKTGGPYNKGDQVQGTVYLVKKDMGAFVAVDNEYIGLIPKNEYFHEIKNGDQIEVRIVEIREDGKLNLSPRKSAYQQMDVDAEKILKEINEKGGFLSLHDKSNPETIKYHLKMSKSAFKRAVGRLLKENKVEQTEDGLRLK</sequence>
<dbReference type="InterPro" id="IPR012340">
    <property type="entry name" value="NA-bd_OB-fold"/>
</dbReference>
<dbReference type="RefSeq" id="WP_132245660.1">
    <property type="nucleotide sequence ID" value="NZ_SLWV01000014.1"/>
</dbReference>
<dbReference type="Pfam" id="PF17783">
    <property type="entry name" value="WHD_CvfB"/>
    <property type="match status" value="1"/>
</dbReference>
<feature type="domain" description="S1 motif" evidence="2">
    <location>
        <begin position="147"/>
        <end position="208"/>
    </location>
</feature>
<dbReference type="InterPro" id="IPR014464">
    <property type="entry name" value="CvfB_fam"/>
</dbReference>
<accession>A0A4R2KUD5</accession>
<dbReference type="InterPro" id="IPR039566">
    <property type="entry name" value="CvfB_S1_st"/>
</dbReference>
<dbReference type="Proteomes" id="UP000294919">
    <property type="component" value="Unassembled WGS sequence"/>
</dbReference>
<dbReference type="GO" id="GO:0003676">
    <property type="term" value="F:nucleic acid binding"/>
    <property type="evidence" value="ECO:0007669"/>
    <property type="project" value="InterPro"/>
</dbReference>
<gene>
    <name evidence="3" type="ORF">EV214_11431</name>
</gene>
<dbReference type="PANTHER" id="PTHR37296">
    <property type="entry name" value="CONSERVED VIRULENCE FACTOR B"/>
    <property type="match status" value="1"/>
</dbReference>
<dbReference type="InterPro" id="IPR036388">
    <property type="entry name" value="WH-like_DNA-bd_sf"/>
</dbReference>
<name>A0A4R2KUD5_9FIRM</name>
<protein>
    <recommendedName>
        <fullName evidence="2">S1 motif domain-containing protein</fullName>
    </recommendedName>
</protein>
<dbReference type="Pfam" id="PF13509">
    <property type="entry name" value="S1_2"/>
    <property type="match status" value="2"/>
</dbReference>
<reference evidence="3 4" key="1">
    <citation type="submission" date="2019-03" db="EMBL/GenBank/DDBJ databases">
        <title>Genomic Encyclopedia of Type Strains, Phase IV (KMG-IV): sequencing the most valuable type-strain genomes for metagenomic binning, comparative biology and taxonomic classification.</title>
        <authorList>
            <person name="Goeker M."/>
        </authorList>
    </citation>
    <scope>NUCLEOTIDE SEQUENCE [LARGE SCALE GENOMIC DNA]</scope>
    <source>
        <strain evidence="3 4">DSM 102940</strain>
    </source>
</reference>
<dbReference type="InterPro" id="IPR040764">
    <property type="entry name" value="CvfB_WH"/>
</dbReference>
<dbReference type="PANTHER" id="PTHR37296:SF1">
    <property type="entry name" value="CONSERVED VIRULENCE FACTOR B"/>
    <property type="match status" value="1"/>
</dbReference>
<comment type="similarity">
    <text evidence="1">Belongs to the CvfB family.</text>
</comment>
<dbReference type="Pfam" id="PF21543">
    <property type="entry name" value="CvfB_2nd"/>
    <property type="match status" value="1"/>
</dbReference>
<dbReference type="PROSITE" id="PS50126">
    <property type="entry name" value="S1"/>
    <property type="match status" value="1"/>
</dbReference>
<dbReference type="AlphaFoldDB" id="A0A4R2KUD5"/>